<dbReference type="RefSeq" id="WP_353893747.1">
    <property type="nucleotide sequence ID" value="NZ_CP159485.1"/>
</dbReference>
<sequence length="79" mass="9371">MLVKKVDVSNEYRHEIQSISDKLTQLEEVRIYEFSHAQMDGYLATNIEQLRRMLSELIYKVEYDKGSIIDDEIAEAFRN</sequence>
<reference evidence="1" key="2">
    <citation type="submission" date="2024-06" db="EMBL/GenBank/DDBJ databases">
        <authorList>
            <person name="Petrova K.O."/>
            <person name="Toshchakov S.V."/>
            <person name="Boltjanskaja Y.V."/>
            <person name="Kevbrin V.V."/>
        </authorList>
    </citation>
    <scope>NUCLEOTIDE SEQUENCE</scope>
    <source>
        <strain evidence="1">Z-710</strain>
    </source>
</reference>
<reference evidence="1" key="1">
    <citation type="journal article" date="2018" name="Antonie Van Leeuwenhoek">
        <title>Proteinivorax hydrogeniformans sp. nov., an anaerobic, haloalkaliphilic bacterium fermenting proteinaceous compounds with high hydrogen production.</title>
        <authorList>
            <person name="Boltyanskaya Y."/>
            <person name="Detkova E."/>
            <person name="Pimenov N."/>
            <person name="Kevbrin V."/>
        </authorList>
    </citation>
    <scope>NUCLEOTIDE SEQUENCE</scope>
    <source>
        <strain evidence="1">Z-710</strain>
    </source>
</reference>
<accession>A0AAU8HV04</accession>
<proteinExistence type="predicted"/>
<protein>
    <submittedName>
        <fullName evidence="1">Uncharacterized protein</fullName>
    </submittedName>
</protein>
<organism evidence="1">
    <name type="scientific">Proteinivorax hydrogeniformans</name>
    <dbReference type="NCBI Taxonomy" id="1826727"/>
    <lineage>
        <taxon>Bacteria</taxon>
        <taxon>Bacillati</taxon>
        <taxon>Bacillota</taxon>
        <taxon>Clostridia</taxon>
        <taxon>Eubacteriales</taxon>
        <taxon>Proteinivoracaceae</taxon>
        <taxon>Proteinivorax</taxon>
    </lineage>
</organism>
<gene>
    <name evidence="1" type="ORF">PRVXH_000508</name>
</gene>
<dbReference type="EMBL" id="CP159485">
    <property type="protein sequence ID" value="XCI29199.1"/>
    <property type="molecule type" value="Genomic_DNA"/>
</dbReference>
<name>A0AAU8HV04_9FIRM</name>
<dbReference type="AlphaFoldDB" id="A0AAU8HV04"/>
<evidence type="ECO:0000313" key="1">
    <source>
        <dbReference type="EMBL" id="XCI29199.1"/>
    </source>
</evidence>